<sequence length="113" mass="12031">MTLVQFTFFIFVAIAIVGAAMAILAALRVRRPAIMGRSHGLAAFLALALLLLANLTTDASTLAWTAFGVLAAGFIGGGLLFRFIFKDRLPMKFVGMHASVGLLGLLLLYLTAF</sequence>
<name>A0ABU3C0X1_9GAMM</name>
<evidence type="ECO:0000313" key="2">
    <source>
        <dbReference type="EMBL" id="MDT0635199.1"/>
    </source>
</evidence>
<feature type="transmembrane region" description="Helical" evidence="1">
    <location>
        <begin position="93"/>
        <end position="112"/>
    </location>
</feature>
<comment type="caution">
    <text evidence="2">The sequence shown here is derived from an EMBL/GenBank/DDBJ whole genome shotgun (WGS) entry which is preliminary data.</text>
</comment>
<dbReference type="Proteomes" id="UP001251857">
    <property type="component" value="Unassembled WGS sequence"/>
</dbReference>
<dbReference type="RefSeq" id="WP_311653097.1">
    <property type="nucleotide sequence ID" value="NZ_JAVRIB010000008.1"/>
</dbReference>
<feature type="transmembrane region" description="Helical" evidence="1">
    <location>
        <begin position="6"/>
        <end position="27"/>
    </location>
</feature>
<keyword evidence="3" id="KW-1185">Reference proteome</keyword>
<accession>A0ABU3C0X1</accession>
<keyword evidence="1" id="KW-1133">Transmembrane helix</keyword>
<keyword evidence="1" id="KW-0812">Transmembrane</keyword>
<organism evidence="2 3">
    <name type="scientific">Spectribacter hydrogenoxidans</name>
    <dbReference type="NCBI Taxonomy" id="3075608"/>
    <lineage>
        <taxon>Bacteria</taxon>
        <taxon>Pseudomonadati</taxon>
        <taxon>Pseudomonadota</taxon>
        <taxon>Gammaproteobacteria</taxon>
        <taxon>Salinisphaerales</taxon>
        <taxon>Salinisphaeraceae</taxon>
        <taxon>Spectribacter</taxon>
    </lineage>
</organism>
<dbReference type="EMBL" id="JAVRIB010000008">
    <property type="protein sequence ID" value="MDT0635199.1"/>
    <property type="molecule type" value="Genomic_DNA"/>
</dbReference>
<protein>
    <submittedName>
        <fullName evidence="2">Uncharacterized protein</fullName>
    </submittedName>
</protein>
<keyword evidence="1" id="KW-0472">Membrane</keyword>
<evidence type="ECO:0000313" key="3">
    <source>
        <dbReference type="Proteomes" id="UP001251857"/>
    </source>
</evidence>
<feature type="transmembrane region" description="Helical" evidence="1">
    <location>
        <begin position="39"/>
        <end position="56"/>
    </location>
</feature>
<reference evidence="2 3" key="1">
    <citation type="submission" date="2023-09" db="EMBL/GenBank/DDBJ databases">
        <authorList>
            <person name="Rey-Velasco X."/>
        </authorList>
    </citation>
    <scope>NUCLEOTIDE SEQUENCE [LARGE SCALE GENOMIC DNA]</scope>
    <source>
        <strain evidence="2 3">W335</strain>
    </source>
</reference>
<evidence type="ECO:0000256" key="1">
    <source>
        <dbReference type="SAM" id="Phobius"/>
    </source>
</evidence>
<feature type="transmembrane region" description="Helical" evidence="1">
    <location>
        <begin position="62"/>
        <end position="81"/>
    </location>
</feature>
<gene>
    <name evidence="2" type="ORF">RM532_09555</name>
</gene>
<proteinExistence type="predicted"/>